<keyword evidence="1" id="KW-0732">Signal</keyword>
<gene>
    <name evidence="2" type="ORF">SAMN00017477_2096</name>
</gene>
<dbReference type="EMBL" id="FWWR01000017">
    <property type="protein sequence ID" value="SMB93582.1"/>
    <property type="molecule type" value="Genomic_DNA"/>
</dbReference>
<evidence type="ECO:0000313" key="2">
    <source>
        <dbReference type="EMBL" id="SMB93582.1"/>
    </source>
</evidence>
<evidence type="ECO:0000313" key="3">
    <source>
        <dbReference type="Proteomes" id="UP000192368"/>
    </source>
</evidence>
<organism evidence="2 3">
    <name type="scientific">Peptoniphilus asaccharolyticus DSM 20463</name>
    <dbReference type="NCBI Taxonomy" id="573058"/>
    <lineage>
        <taxon>Bacteria</taxon>
        <taxon>Bacillati</taxon>
        <taxon>Bacillota</taxon>
        <taxon>Tissierellia</taxon>
        <taxon>Tissierellales</taxon>
        <taxon>Peptoniphilaceae</taxon>
        <taxon>Peptoniphilus</taxon>
    </lineage>
</organism>
<proteinExistence type="predicted"/>
<feature type="signal peptide" evidence="1">
    <location>
        <begin position="1"/>
        <end position="23"/>
    </location>
</feature>
<dbReference type="OrthoDB" id="9950410at2"/>
<dbReference type="AlphaFoldDB" id="A0A1W1VJP4"/>
<name>A0A1W1VJP4_PEPAS</name>
<dbReference type="Proteomes" id="UP000192368">
    <property type="component" value="Unassembled WGS sequence"/>
</dbReference>
<dbReference type="RefSeq" id="WP_084231599.1">
    <property type="nucleotide sequence ID" value="NZ_FWWR01000017.1"/>
</dbReference>
<reference evidence="3" key="1">
    <citation type="submission" date="2017-04" db="EMBL/GenBank/DDBJ databases">
        <authorList>
            <person name="Varghese N."/>
            <person name="Submissions S."/>
        </authorList>
    </citation>
    <scope>NUCLEOTIDE SEQUENCE [LARGE SCALE GENOMIC DNA]</scope>
    <source>
        <strain evidence="3">DSM 20463</strain>
    </source>
</reference>
<dbReference type="STRING" id="573058.SAMN00017477_2096"/>
<keyword evidence="3" id="KW-1185">Reference proteome</keyword>
<sequence length="227" mass="25847">MKKMLVLCLVVMFASINANVVRASGMSYENGEKDDYTVVVGYDEKDRNELFSGLTEKEKEEFLSNKTKEIFQCISEGEINKVEKLKKENPKLTIIVKRKNLEDDLHFLGDNKNLMNVFELKDNEIKPYSYDTDTYTSNKYFRVSNDSGLAYAECRAQVKVDRNLVNKQVTIVGINVSVDRSSGKFGFNPIYNGNNTARIAWAYLGIDGYGNGTINVVAYFDKNVELY</sequence>
<feature type="chain" id="PRO_5012709535" evidence="1">
    <location>
        <begin position="24"/>
        <end position="227"/>
    </location>
</feature>
<protein>
    <submittedName>
        <fullName evidence="2">Uncharacterized protein</fullName>
    </submittedName>
</protein>
<evidence type="ECO:0000256" key="1">
    <source>
        <dbReference type="SAM" id="SignalP"/>
    </source>
</evidence>
<accession>A0A1W1VJP4</accession>